<comment type="caution">
    <text evidence="3">The sequence shown here is derived from an EMBL/GenBank/DDBJ whole genome shotgun (WGS) entry which is preliminary data.</text>
</comment>
<dbReference type="InterPro" id="IPR024749">
    <property type="entry name" value="Collagen-bd_put"/>
</dbReference>
<keyword evidence="4" id="KW-1185">Reference proteome</keyword>
<evidence type="ECO:0000313" key="3">
    <source>
        <dbReference type="EMBL" id="TSJ76907.1"/>
    </source>
</evidence>
<evidence type="ECO:0000313" key="4">
    <source>
        <dbReference type="Proteomes" id="UP000315648"/>
    </source>
</evidence>
<dbReference type="Pfam" id="PF12904">
    <property type="entry name" value="Collagen_bind_2"/>
    <property type="match status" value="1"/>
</dbReference>
<name>A0A556QJW1_9BACT</name>
<dbReference type="Gene3D" id="3.20.20.80">
    <property type="entry name" value="Glycosidases"/>
    <property type="match status" value="1"/>
</dbReference>
<dbReference type="SUPFAM" id="SSF51445">
    <property type="entry name" value="(Trans)glycosidases"/>
    <property type="match status" value="1"/>
</dbReference>
<reference evidence="3 4" key="1">
    <citation type="submission" date="2019-07" db="EMBL/GenBank/DDBJ databases">
        <title>Description of 53C-WASEF.</title>
        <authorList>
            <person name="Pitt A."/>
            <person name="Hahn M.W."/>
        </authorList>
    </citation>
    <scope>NUCLEOTIDE SEQUENCE [LARGE SCALE GENOMIC DNA]</scope>
    <source>
        <strain evidence="3 4">53C-WASEF</strain>
    </source>
</reference>
<gene>
    <name evidence="3" type="ORF">FPL22_12375</name>
</gene>
<feature type="domain" description="Putative collagen-binding" evidence="1">
    <location>
        <begin position="332"/>
        <end position="430"/>
    </location>
</feature>
<dbReference type="AlphaFoldDB" id="A0A556QJW1"/>
<evidence type="ECO:0000259" key="2">
    <source>
        <dbReference type="Pfam" id="PF13204"/>
    </source>
</evidence>
<dbReference type="Pfam" id="PF13204">
    <property type="entry name" value="Apiosidase"/>
    <property type="match status" value="1"/>
</dbReference>
<dbReference type="InterPro" id="IPR017853">
    <property type="entry name" value="GH"/>
</dbReference>
<organism evidence="3 4">
    <name type="scientific">Rariglobus hedericola</name>
    <dbReference type="NCBI Taxonomy" id="2597822"/>
    <lineage>
        <taxon>Bacteria</taxon>
        <taxon>Pseudomonadati</taxon>
        <taxon>Verrucomicrobiota</taxon>
        <taxon>Opitutia</taxon>
        <taxon>Opitutales</taxon>
        <taxon>Opitutaceae</taxon>
        <taxon>Rariglobus</taxon>
    </lineage>
</organism>
<sequence>MLPRLKISDNRRFFTTVSGEPFFWLGDTAWELFHRLDREETLVYLRDRAAKGFNVIQAVALAELDGLRTPNAQGELPLIDLDPTRPNEAYFAHVDGVIEQANALGMYVALLPTWGDKWNQRWGVGPEVFTPENAAVFSEWLGRRYRDAGIVWVVGGDRGPDHEVHVAVVREMALGLRRGDGGAHLITMHPWGGHGSAHWFHGVDWLDFNVRQNGHEANWNRYAQIKADYDLVPARPVFDMEPLYEDHPINAAADTHGYSTAADVRRTFYWSVFYGGCGYTYGHHSIWQFWAAGREPINKPVMFWREALDAAGAAQMIHGRRLMESRPMLTRVPDDDLIVPAVSQSFVPGAGLYRFNATRDAEGRYAMIYAPVGRAFVVRMDKLAGPLVTAWWFDPRTGAATAAGEFSNEGEREFISPAPGEVLDWVLVLDQSSQGYGAPGK</sequence>
<dbReference type="OrthoDB" id="59486at2"/>
<dbReference type="PANTHER" id="PTHR37836">
    <property type="entry name" value="LMO1036 PROTEIN"/>
    <property type="match status" value="1"/>
</dbReference>
<dbReference type="PANTHER" id="PTHR37836:SF3">
    <property type="entry name" value="ENDOGLUCANASE"/>
    <property type="match status" value="1"/>
</dbReference>
<dbReference type="Proteomes" id="UP000315648">
    <property type="component" value="Unassembled WGS sequence"/>
</dbReference>
<dbReference type="InterPro" id="IPR025277">
    <property type="entry name" value="Apiosidase-like_cat_dom"/>
</dbReference>
<feature type="domain" description="Apiosidase-like catalytic" evidence="2">
    <location>
        <begin position="8"/>
        <end position="329"/>
    </location>
</feature>
<evidence type="ECO:0000259" key="1">
    <source>
        <dbReference type="Pfam" id="PF12904"/>
    </source>
</evidence>
<protein>
    <submittedName>
        <fullName evidence="3">DUF4038 domain-containing protein</fullName>
    </submittedName>
</protein>
<dbReference type="RefSeq" id="WP_144230728.1">
    <property type="nucleotide sequence ID" value="NZ_CBCRVV010000006.1"/>
</dbReference>
<accession>A0A556QJW1</accession>
<proteinExistence type="predicted"/>
<dbReference type="EMBL" id="VMBG01000002">
    <property type="protein sequence ID" value="TSJ76907.1"/>
    <property type="molecule type" value="Genomic_DNA"/>
</dbReference>